<proteinExistence type="predicted"/>
<dbReference type="Pfam" id="PF10134">
    <property type="entry name" value="RPA"/>
    <property type="match status" value="1"/>
</dbReference>
<evidence type="ECO:0000313" key="1">
    <source>
        <dbReference type="EMBL" id="MBP2295979.1"/>
    </source>
</evidence>
<name>A0ABS4STU7_9PROT</name>
<dbReference type="EMBL" id="JAGINP010000026">
    <property type="protein sequence ID" value="MBP2295979.1"/>
    <property type="molecule type" value="Genomic_DNA"/>
</dbReference>
<dbReference type="InterPro" id="IPR018777">
    <property type="entry name" value="Replication_initiator_prot_A"/>
</dbReference>
<gene>
    <name evidence="1" type="ORF">J2851_005794</name>
</gene>
<dbReference type="Proteomes" id="UP000781958">
    <property type="component" value="Unassembled WGS sequence"/>
</dbReference>
<organism evidence="1 2">
    <name type="scientific">Azospirillum rugosum</name>
    <dbReference type="NCBI Taxonomy" id="416170"/>
    <lineage>
        <taxon>Bacteria</taxon>
        <taxon>Pseudomonadati</taxon>
        <taxon>Pseudomonadota</taxon>
        <taxon>Alphaproteobacteria</taxon>
        <taxon>Rhodospirillales</taxon>
        <taxon>Azospirillaceae</taxon>
        <taxon>Azospirillum</taxon>
    </lineage>
</organism>
<keyword evidence="2" id="KW-1185">Reference proteome</keyword>
<protein>
    <submittedName>
        <fullName evidence="1">Plasmid replication initiation protein</fullName>
    </submittedName>
</protein>
<dbReference type="InterPro" id="IPR036388">
    <property type="entry name" value="WH-like_DNA-bd_sf"/>
</dbReference>
<evidence type="ECO:0000313" key="2">
    <source>
        <dbReference type="Proteomes" id="UP000781958"/>
    </source>
</evidence>
<sequence length="321" mass="35967">MDDRKNDKNNAEELLDRPVQLALRLDSPLRGDVNNDRALMAYSLFGLSKDKVESLPTYDDGKVKIEVRAPRDVGVATIWDKSVLIYAVSLLREKMAEGKMGPEVGKLHFTTSDLQRIVGKTAGGSAYDKIEGALERLQGTQIKTNLETGGEGETGAFSWISDYKLLYRRGKKDGERQVRGLTLVLSNWVVRAALGNNLLTYSEDYFALKPIEKRLYEIARAHLGHGNAFWMALEPLRKRVGSDNDLRKFKNALGPVLQADRIPGYGVRIVEAAEYKEIMTARGASIARVLNADLPVVFWRKDRGEPSSWIDVPKVEYDEVV</sequence>
<reference evidence="1 2" key="1">
    <citation type="submission" date="2021-03" db="EMBL/GenBank/DDBJ databases">
        <title>Genomic Encyclopedia of Type Strains, Phase III (KMG-III): the genomes of soil and plant-associated and newly described type strains.</title>
        <authorList>
            <person name="Whitman W."/>
        </authorList>
    </citation>
    <scope>NUCLEOTIDE SEQUENCE [LARGE SCALE GENOMIC DNA]</scope>
    <source>
        <strain evidence="1 2">IMMIB AFH-6</strain>
    </source>
</reference>
<comment type="caution">
    <text evidence="1">The sequence shown here is derived from an EMBL/GenBank/DDBJ whole genome shotgun (WGS) entry which is preliminary data.</text>
</comment>
<dbReference type="RefSeq" id="WP_209770778.1">
    <property type="nucleotide sequence ID" value="NZ_JAUSVT010000026.1"/>
</dbReference>
<dbReference type="Gene3D" id="1.10.10.10">
    <property type="entry name" value="Winged helix-like DNA-binding domain superfamily/Winged helix DNA-binding domain"/>
    <property type="match status" value="1"/>
</dbReference>
<accession>A0ABS4STU7</accession>